<dbReference type="GO" id="GO:0005667">
    <property type="term" value="C:transcription regulator complex"/>
    <property type="evidence" value="ECO:0007669"/>
    <property type="project" value="TreeGrafter"/>
</dbReference>
<sequence length="188" mass="21328">MWKDETPLSTPTARDSLDKLSLTGHGQPLPPGFPSPFLFPDGLSSIETLLTNIQGLLKVAIDNARAQEKQVQLEKTELKMDFLRERELRETLEKQLAMEQKNRAIVQKRLKKEKKAKRKLQEALEFETKRREQAEQTLKQAASADSLRVLNDSLTPEIEADRSGGRTDAERTIQGRNLQKAINLDLAL</sequence>
<evidence type="ECO:0000313" key="3">
    <source>
        <dbReference type="Proteomes" id="UP001159641"/>
    </source>
</evidence>
<dbReference type="PANTHER" id="PTHR12577">
    <property type="entry name" value="DACHSHUND"/>
    <property type="match status" value="1"/>
</dbReference>
<evidence type="ECO:0008006" key="4">
    <source>
        <dbReference type="Google" id="ProtNLM"/>
    </source>
</evidence>
<dbReference type="GO" id="GO:0000978">
    <property type="term" value="F:RNA polymerase II cis-regulatory region sequence-specific DNA binding"/>
    <property type="evidence" value="ECO:0007669"/>
    <property type="project" value="TreeGrafter"/>
</dbReference>
<comment type="caution">
    <text evidence="2">The sequence shown here is derived from an EMBL/GenBank/DDBJ whole genome shotgun (WGS) entry which is preliminary data.</text>
</comment>
<gene>
    <name evidence="2" type="ORF">J1605_005783</name>
</gene>
<feature type="coiled-coil region" evidence="1">
    <location>
        <begin position="61"/>
        <end position="144"/>
    </location>
</feature>
<dbReference type="AlphaFoldDB" id="A0AB34H706"/>
<accession>A0AB34H706</accession>
<dbReference type="EMBL" id="JAIQCJ010001822">
    <property type="protein sequence ID" value="KAJ8787197.1"/>
    <property type="molecule type" value="Genomic_DNA"/>
</dbReference>
<protein>
    <recommendedName>
        <fullName evidence="4">Dachshund 1</fullName>
    </recommendedName>
</protein>
<dbReference type="GO" id="GO:0005634">
    <property type="term" value="C:nucleus"/>
    <property type="evidence" value="ECO:0007669"/>
    <property type="project" value="TreeGrafter"/>
</dbReference>
<dbReference type="PANTHER" id="PTHR12577:SF14">
    <property type="entry name" value="DACHSHUND HOMOLOG 1"/>
    <property type="match status" value="1"/>
</dbReference>
<evidence type="ECO:0000256" key="1">
    <source>
        <dbReference type="SAM" id="Coils"/>
    </source>
</evidence>
<proteinExistence type="predicted"/>
<evidence type="ECO:0000313" key="2">
    <source>
        <dbReference type="EMBL" id="KAJ8787197.1"/>
    </source>
</evidence>
<dbReference type="Proteomes" id="UP001159641">
    <property type="component" value="Unassembled WGS sequence"/>
</dbReference>
<keyword evidence="3" id="KW-1185">Reference proteome</keyword>
<reference evidence="2 3" key="1">
    <citation type="submission" date="2022-11" db="EMBL/GenBank/DDBJ databases">
        <title>Whole genome sequence of Eschrichtius robustus ER-17-0199.</title>
        <authorList>
            <person name="Bruniche-Olsen A."/>
            <person name="Black A.N."/>
            <person name="Fields C.J."/>
            <person name="Walden K."/>
            <person name="Dewoody J.A."/>
        </authorList>
    </citation>
    <scope>NUCLEOTIDE SEQUENCE [LARGE SCALE GENOMIC DNA]</scope>
    <source>
        <strain evidence="2">ER-17-0199</strain>
        <tissue evidence="2">Blubber</tissue>
    </source>
</reference>
<dbReference type="GO" id="GO:0000981">
    <property type="term" value="F:DNA-binding transcription factor activity, RNA polymerase II-specific"/>
    <property type="evidence" value="ECO:0007669"/>
    <property type="project" value="TreeGrafter"/>
</dbReference>
<name>A0AB34H706_ESCRO</name>
<dbReference type="InterPro" id="IPR052417">
    <property type="entry name" value="Dachshund_domain"/>
</dbReference>
<keyword evidence="1" id="KW-0175">Coiled coil</keyword>
<organism evidence="2 3">
    <name type="scientific">Eschrichtius robustus</name>
    <name type="common">California gray whale</name>
    <name type="synonym">Eschrichtius gibbosus</name>
    <dbReference type="NCBI Taxonomy" id="9764"/>
    <lineage>
        <taxon>Eukaryota</taxon>
        <taxon>Metazoa</taxon>
        <taxon>Chordata</taxon>
        <taxon>Craniata</taxon>
        <taxon>Vertebrata</taxon>
        <taxon>Euteleostomi</taxon>
        <taxon>Mammalia</taxon>
        <taxon>Eutheria</taxon>
        <taxon>Laurasiatheria</taxon>
        <taxon>Artiodactyla</taxon>
        <taxon>Whippomorpha</taxon>
        <taxon>Cetacea</taxon>
        <taxon>Mysticeti</taxon>
        <taxon>Eschrichtiidae</taxon>
        <taxon>Eschrichtius</taxon>
    </lineage>
</organism>